<reference evidence="2 3" key="1">
    <citation type="submission" date="2009-06" db="EMBL/GenBank/DDBJ databases">
        <title>Complete sequence of Desulfovibrio salexigens DSM 2638.</title>
        <authorList>
            <consortium name="US DOE Joint Genome Institute"/>
            <person name="Lucas S."/>
            <person name="Copeland A."/>
            <person name="Lapidus A."/>
            <person name="Glavina del Rio T."/>
            <person name="Tice H."/>
            <person name="Bruce D."/>
            <person name="Goodwin L."/>
            <person name="Pitluck S."/>
            <person name="Munk A.C."/>
            <person name="Brettin T."/>
            <person name="Detter J.C."/>
            <person name="Han C."/>
            <person name="Tapia R."/>
            <person name="Larimer F."/>
            <person name="Land M."/>
            <person name="Hauser L."/>
            <person name="Kyrpides N."/>
            <person name="Anderson I."/>
            <person name="Wall J.D."/>
            <person name="Arkin A.P."/>
            <person name="Dehal P."/>
            <person name="Chivian D."/>
            <person name="Giles B."/>
            <person name="Hazen T.C."/>
        </authorList>
    </citation>
    <scope>NUCLEOTIDE SEQUENCE [LARGE SCALE GENOMIC DNA]</scope>
    <source>
        <strain evidence="3">ATCC 14822 / DSM 2638 / NCIMB 8403 / VKM B-1763</strain>
    </source>
</reference>
<dbReference type="Gene3D" id="1.10.1220.10">
    <property type="entry name" value="Met repressor-like"/>
    <property type="match status" value="1"/>
</dbReference>
<name>C6BVJ6_MARSD</name>
<feature type="domain" description="Ribbon-helix-helix protein CopG" evidence="1">
    <location>
        <begin position="4"/>
        <end position="44"/>
    </location>
</feature>
<dbReference type="OrthoDB" id="9812023at2"/>
<dbReference type="eggNOG" id="COG3905">
    <property type="taxonomic scope" value="Bacteria"/>
</dbReference>
<dbReference type="KEGG" id="dsa:Desal_0139"/>
<evidence type="ECO:0000259" key="1">
    <source>
        <dbReference type="Pfam" id="PF01402"/>
    </source>
</evidence>
<dbReference type="Proteomes" id="UP000002601">
    <property type="component" value="Chromosome"/>
</dbReference>
<evidence type="ECO:0000313" key="2">
    <source>
        <dbReference type="EMBL" id="ACS78210.1"/>
    </source>
</evidence>
<dbReference type="RefSeq" id="WP_012765736.1">
    <property type="nucleotide sequence ID" value="NC_012881.1"/>
</dbReference>
<dbReference type="GO" id="GO:0006355">
    <property type="term" value="P:regulation of DNA-templated transcription"/>
    <property type="evidence" value="ECO:0007669"/>
    <property type="project" value="InterPro"/>
</dbReference>
<organism evidence="2 3">
    <name type="scientific">Maridesulfovibrio salexigens (strain ATCC 14822 / DSM 2638 / NCIMB 8403 / VKM B-1763)</name>
    <name type="common">Desulfovibrio salexigens</name>
    <dbReference type="NCBI Taxonomy" id="526222"/>
    <lineage>
        <taxon>Bacteria</taxon>
        <taxon>Pseudomonadati</taxon>
        <taxon>Thermodesulfobacteriota</taxon>
        <taxon>Desulfovibrionia</taxon>
        <taxon>Desulfovibrionales</taxon>
        <taxon>Desulfovibrionaceae</taxon>
        <taxon>Maridesulfovibrio</taxon>
    </lineage>
</organism>
<gene>
    <name evidence="2" type="ordered locus">Desal_0139</name>
</gene>
<keyword evidence="3" id="KW-1185">Reference proteome</keyword>
<dbReference type="InterPro" id="IPR002145">
    <property type="entry name" value="CopG"/>
</dbReference>
<dbReference type="InterPro" id="IPR052991">
    <property type="entry name" value="Non-func_TypeII_TA_Antitoxin"/>
</dbReference>
<dbReference type="SUPFAM" id="SSF47598">
    <property type="entry name" value="Ribbon-helix-helix"/>
    <property type="match status" value="1"/>
</dbReference>
<dbReference type="PANTHER" id="PTHR40688">
    <property type="match status" value="1"/>
</dbReference>
<dbReference type="AlphaFoldDB" id="C6BVJ6"/>
<dbReference type="PANTHER" id="PTHR40688:SF2">
    <property type="entry name" value="RIBBON-HELIX-HELIX PROTEIN COPG DOMAIN-CONTAINING PROTEIN"/>
    <property type="match status" value="1"/>
</dbReference>
<dbReference type="HOGENOM" id="CLU_155311_5_2_7"/>
<dbReference type="STRING" id="526222.Desal_0139"/>
<dbReference type="Pfam" id="PF01402">
    <property type="entry name" value="RHH_1"/>
    <property type="match status" value="1"/>
</dbReference>
<accession>C6BVJ6</accession>
<dbReference type="CDD" id="cd22233">
    <property type="entry name" value="RHH_CopAso-like"/>
    <property type="match status" value="1"/>
</dbReference>
<proteinExistence type="predicted"/>
<dbReference type="InterPro" id="IPR010985">
    <property type="entry name" value="Ribbon_hlx_hlx"/>
</dbReference>
<protein>
    <recommendedName>
        <fullName evidence="1">Ribbon-helix-helix protein CopG domain-containing protein</fullName>
    </recommendedName>
</protein>
<evidence type="ECO:0000313" key="3">
    <source>
        <dbReference type="Proteomes" id="UP000002601"/>
    </source>
</evidence>
<dbReference type="InterPro" id="IPR013321">
    <property type="entry name" value="Arc_rbn_hlx_hlx"/>
</dbReference>
<sequence length="81" mass="9348">MPTKQISIRTNPELIVKLDKLATATKRSRSHLVNQAMEEFVAREAWQITEIEKALKEADAEDFATESELDAMDQKWMKNAR</sequence>
<dbReference type="EMBL" id="CP001649">
    <property type="protein sequence ID" value="ACS78210.1"/>
    <property type="molecule type" value="Genomic_DNA"/>
</dbReference>